<dbReference type="FunFam" id="1.10.510.10:FF:000021">
    <property type="entry name" value="Serine/threonine protein kinase"/>
    <property type="match status" value="1"/>
</dbReference>
<dbReference type="InterPro" id="IPR011009">
    <property type="entry name" value="Kinase-like_dom_sf"/>
</dbReference>
<organism evidence="10">
    <name type="scientific">Caldithrix abyssi</name>
    <dbReference type="NCBI Taxonomy" id="187145"/>
    <lineage>
        <taxon>Bacteria</taxon>
        <taxon>Pseudomonadati</taxon>
        <taxon>Calditrichota</taxon>
        <taxon>Calditrichia</taxon>
        <taxon>Calditrichales</taxon>
        <taxon>Calditrichaceae</taxon>
        <taxon>Caldithrix</taxon>
    </lineage>
</organism>
<dbReference type="PROSITE" id="PS00108">
    <property type="entry name" value="PROTEIN_KINASE_ST"/>
    <property type="match status" value="1"/>
</dbReference>
<evidence type="ECO:0000256" key="1">
    <source>
        <dbReference type="ARBA" id="ARBA00012513"/>
    </source>
</evidence>
<dbReference type="EC" id="2.7.11.1" evidence="1"/>
<dbReference type="SMART" id="SM00220">
    <property type="entry name" value="S_TKc"/>
    <property type="match status" value="1"/>
</dbReference>
<proteinExistence type="predicted"/>
<evidence type="ECO:0000256" key="6">
    <source>
        <dbReference type="ARBA" id="ARBA00022840"/>
    </source>
</evidence>
<feature type="domain" description="Protein kinase" evidence="9">
    <location>
        <begin position="14"/>
        <end position="274"/>
    </location>
</feature>
<dbReference type="InterPro" id="IPR013229">
    <property type="entry name" value="PEGA"/>
</dbReference>
<dbReference type="Proteomes" id="UP000886111">
    <property type="component" value="Unassembled WGS sequence"/>
</dbReference>
<dbReference type="PROSITE" id="PS50011">
    <property type="entry name" value="PROTEIN_KINASE_DOM"/>
    <property type="match status" value="1"/>
</dbReference>
<dbReference type="InterPro" id="IPR008271">
    <property type="entry name" value="Ser/Thr_kinase_AS"/>
</dbReference>
<keyword evidence="5" id="KW-0418">Kinase</keyword>
<dbReference type="EMBL" id="DRTD01000321">
    <property type="protein sequence ID" value="HHE54983.1"/>
    <property type="molecule type" value="Genomic_DNA"/>
</dbReference>
<feature type="transmembrane region" description="Helical" evidence="8">
    <location>
        <begin position="361"/>
        <end position="379"/>
    </location>
</feature>
<evidence type="ECO:0000256" key="5">
    <source>
        <dbReference type="ARBA" id="ARBA00022777"/>
    </source>
</evidence>
<name>A0A7V5LIF3_CALAY</name>
<dbReference type="Pfam" id="PF00069">
    <property type="entry name" value="Pkinase"/>
    <property type="match status" value="1"/>
</dbReference>
<dbReference type="InterPro" id="IPR000719">
    <property type="entry name" value="Prot_kinase_dom"/>
</dbReference>
<dbReference type="SUPFAM" id="SSF56112">
    <property type="entry name" value="Protein kinase-like (PK-like)"/>
    <property type="match status" value="1"/>
</dbReference>
<comment type="caution">
    <text evidence="10">The sequence shown here is derived from an EMBL/GenBank/DDBJ whole genome shotgun (WGS) entry which is preliminary data.</text>
</comment>
<dbReference type="PANTHER" id="PTHR43289">
    <property type="entry name" value="MITOGEN-ACTIVATED PROTEIN KINASE KINASE KINASE 20-RELATED"/>
    <property type="match status" value="1"/>
</dbReference>
<protein>
    <recommendedName>
        <fullName evidence="1">non-specific serine/threonine protein kinase</fullName>
        <ecNumber evidence="1">2.7.11.1</ecNumber>
    </recommendedName>
</protein>
<dbReference type="Gene3D" id="3.30.200.20">
    <property type="entry name" value="Phosphorylase Kinase, domain 1"/>
    <property type="match status" value="1"/>
</dbReference>
<keyword evidence="8" id="KW-0812">Transmembrane</keyword>
<evidence type="ECO:0000256" key="3">
    <source>
        <dbReference type="ARBA" id="ARBA00022679"/>
    </source>
</evidence>
<keyword evidence="3" id="KW-0808">Transferase</keyword>
<keyword evidence="8" id="KW-1133">Transmembrane helix</keyword>
<feature type="compositionally biased region" description="Basic and acidic residues" evidence="7">
    <location>
        <begin position="333"/>
        <end position="345"/>
    </location>
</feature>
<evidence type="ECO:0000259" key="9">
    <source>
        <dbReference type="PROSITE" id="PS50011"/>
    </source>
</evidence>
<feature type="region of interest" description="Disordered" evidence="7">
    <location>
        <begin position="318"/>
        <end position="347"/>
    </location>
</feature>
<keyword evidence="6" id="KW-0067">ATP-binding</keyword>
<keyword evidence="2" id="KW-0723">Serine/threonine-protein kinase</keyword>
<dbReference type="AlphaFoldDB" id="A0A7V5LIF3"/>
<keyword evidence="4" id="KW-0547">Nucleotide-binding</keyword>
<dbReference type="PANTHER" id="PTHR43289:SF6">
    <property type="entry name" value="SERINE_THREONINE-PROTEIN KINASE NEKL-3"/>
    <property type="match status" value="1"/>
</dbReference>
<dbReference type="Gene3D" id="1.10.510.10">
    <property type="entry name" value="Transferase(Phosphotransferase) domain 1"/>
    <property type="match status" value="1"/>
</dbReference>
<dbReference type="Pfam" id="PF08308">
    <property type="entry name" value="PEGA"/>
    <property type="match status" value="4"/>
</dbReference>
<evidence type="ECO:0000256" key="2">
    <source>
        <dbReference type="ARBA" id="ARBA00022527"/>
    </source>
</evidence>
<keyword evidence="8" id="KW-0472">Membrane</keyword>
<evidence type="ECO:0000256" key="7">
    <source>
        <dbReference type="SAM" id="MobiDB-lite"/>
    </source>
</evidence>
<evidence type="ECO:0000313" key="10">
    <source>
        <dbReference type="EMBL" id="HHE54983.1"/>
    </source>
</evidence>
<sequence length="773" mass="86981">MNNQQFIGKVFGHFRILEPAGHGGMGLVFKALNTHLDKIVALKMIAPGLSLNEKVLNRFKTEARALARLENPHIVRISDLLEANGYWFIVMEFIEGDTLRDRLKGKHPLPLKEAIEISEQILSALQHAHSAGIVHRDIKPSNILLTKDNLVKVTDFGLAKIQENSLIHTQVSAVGGTLYYMSPEQVRSLKETDHRTDIYSLGITMYQMVTGTVPFDPNQTDFDIRETIVRKPLPRPSTFNPYLPAEIDDFNMKAIEKNPDDRFQSAVEMSQELAELKEKIKDKLEISQPAQSDTDQELNFDQYPFEIKDDFSEASFSPEIPLEHTPAPQNAEQEQKNEPTPDHSEFSQLSRITDIVKKNRFWLISFLPVVVIVIIIYLISLPKSSGPAKAPELTLLTLHSRPAGAKAFIDEHFHGQTPLDSLKLSKGSFHLTLKKPGFTTFDSTITLTAGQHLILDIGLTTQPPQKKEPAVEATKPSAIDVKKITATRTSISSEPSGALVLINNQFIGKTPLKIPLNPDEKITLKIEKEGFVSVERALTVPGKKQFNLNFVLKPEPALLTLQANNWPVEVQIDNKRNITLNSAAELLRLTAGPHKLVFTRPNFKPITQKLTLNPGEKRRLSLNFEPAYGQLVIHVLPWANIYLDGQLVKKETNIKNKFRLSAGPHRLRIENPAFTYLEQTIEIKPDQTLELKYDFNQKVETRILAFDKKNKPVFAEIIVDGQRTGQYTPRAVLLSPGVHKIALQKEGYQPGETQTVMALPGHNKTIKFILQEK</sequence>
<evidence type="ECO:0000256" key="4">
    <source>
        <dbReference type="ARBA" id="ARBA00022741"/>
    </source>
</evidence>
<reference evidence="10" key="1">
    <citation type="journal article" date="2020" name="mSystems">
        <title>Genome- and Community-Level Interaction Insights into Carbon Utilization and Element Cycling Functions of Hydrothermarchaeota in Hydrothermal Sediment.</title>
        <authorList>
            <person name="Zhou Z."/>
            <person name="Liu Y."/>
            <person name="Xu W."/>
            <person name="Pan J."/>
            <person name="Luo Z.H."/>
            <person name="Li M."/>
        </authorList>
    </citation>
    <scope>NUCLEOTIDE SEQUENCE [LARGE SCALE GENOMIC DNA]</scope>
    <source>
        <strain evidence="10">HyVt-76</strain>
    </source>
</reference>
<gene>
    <name evidence="10" type="ORF">ENL21_04320</name>
</gene>
<dbReference type="GO" id="GO:0005524">
    <property type="term" value="F:ATP binding"/>
    <property type="evidence" value="ECO:0007669"/>
    <property type="project" value="UniProtKB-KW"/>
</dbReference>
<accession>A0A7V5LIF3</accession>
<dbReference type="CDD" id="cd14014">
    <property type="entry name" value="STKc_PknB_like"/>
    <property type="match status" value="1"/>
</dbReference>
<dbReference type="GO" id="GO:0004674">
    <property type="term" value="F:protein serine/threonine kinase activity"/>
    <property type="evidence" value="ECO:0007669"/>
    <property type="project" value="UniProtKB-KW"/>
</dbReference>
<evidence type="ECO:0000256" key="8">
    <source>
        <dbReference type="SAM" id="Phobius"/>
    </source>
</evidence>